<evidence type="ECO:0000313" key="3">
    <source>
        <dbReference type="EMBL" id="KAA9338905.1"/>
    </source>
</evidence>
<dbReference type="EMBL" id="VTWT01000004">
    <property type="protein sequence ID" value="KAA9338905.1"/>
    <property type="molecule type" value="Genomic_DNA"/>
</dbReference>
<feature type="transmembrane region" description="Helical" evidence="1">
    <location>
        <begin position="261"/>
        <end position="282"/>
    </location>
</feature>
<feature type="transmembrane region" description="Helical" evidence="1">
    <location>
        <begin position="160"/>
        <end position="179"/>
    </location>
</feature>
<feature type="transmembrane region" description="Helical" evidence="1">
    <location>
        <begin position="191"/>
        <end position="210"/>
    </location>
</feature>
<reference evidence="3 4" key="1">
    <citation type="submission" date="2019-09" db="EMBL/GenBank/DDBJ databases">
        <title>Genome sequence of Adhaeribacter sp. M2.</title>
        <authorList>
            <person name="Srinivasan S."/>
        </authorList>
    </citation>
    <scope>NUCLEOTIDE SEQUENCE [LARGE SCALE GENOMIC DNA]</scope>
    <source>
        <strain evidence="3 4">M2</strain>
    </source>
</reference>
<dbReference type="AlphaFoldDB" id="A0A5N1IWL3"/>
<proteinExistence type="predicted"/>
<gene>
    <name evidence="3" type="ORF">F0P94_08930</name>
</gene>
<feature type="transmembrane region" description="Helical" evidence="1">
    <location>
        <begin position="303"/>
        <end position="323"/>
    </location>
</feature>
<feature type="transmembrane region" description="Helical" evidence="1">
    <location>
        <begin position="87"/>
        <end position="104"/>
    </location>
</feature>
<feature type="transmembrane region" description="Helical" evidence="1">
    <location>
        <begin position="329"/>
        <end position="345"/>
    </location>
</feature>
<dbReference type="RefSeq" id="WP_150903539.1">
    <property type="nucleotide sequence ID" value="NZ_VTWT01000004.1"/>
</dbReference>
<keyword evidence="3" id="KW-0012">Acyltransferase</keyword>
<sequence>MKTATVNQNQYFPALTGVRALAAYLVFVHHVLPGRGILPEPIIQSMHAGQMGVSIFFVLSGFLISYRYSEALPAGNISFRNYFLRRVARIYPLYLVLSIIVLLWQKNFDPWHWFLNLSLLKGFFAFERLTGIAQGWSLTVEECFYLGAPLLFLVFRKLKIWSVLLILLAGLSIVFLAQLGEPKSFMVNANFMLKCTLFGRCFEFYCGYLLARKMQKNAINKSLENNGSTFTIAGGLCLLLFYGVFSWLNGKMLPVLGGIEIINLVNNFVLPIGIVLWFYGLLTERTSLSRILSSKLAQVLGRSSYAFYLIHLGLVYEVFYFHVTDNKSLIFLILNVISIGLYYLFEEPVNRFILRKWQTRKTGILTAV</sequence>
<dbReference type="GO" id="GO:0000271">
    <property type="term" value="P:polysaccharide biosynthetic process"/>
    <property type="evidence" value="ECO:0007669"/>
    <property type="project" value="TreeGrafter"/>
</dbReference>
<comment type="caution">
    <text evidence="3">The sequence shown here is derived from an EMBL/GenBank/DDBJ whole genome shotgun (WGS) entry which is preliminary data.</text>
</comment>
<keyword evidence="1" id="KW-0812">Transmembrane</keyword>
<keyword evidence="1" id="KW-0472">Membrane</keyword>
<dbReference type="PANTHER" id="PTHR23028">
    <property type="entry name" value="ACETYLTRANSFERASE"/>
    <property type="match status" value="1"/>
</dbReference>
<evidence type="ECO:0000313" key="4">
    <source>
        <dbReference type="Proteomes" id="UP000326570"/>
    </source>
</evidence>
<dbReference type="GO" id="GO:0016747">
    <property type="term" value="F:acyltransferase activity, transferring groups other than amino-acyl groups"/>
    <property type="evidence" value="ECO:0007669"/>
    <property type="project" value="InterPro"/>
</dbReference>
<keyword evidence="4" id="KW-1185">Reference proteome</keyword>
<feature type="transmembrane region" description="Helical" evidence="1">
    <location>
        <begin position="230"/>
        <end position="249"/>
    </location>
</feature>
<feature type="domain" description="Acyltransferase 3" evidence="2">
    <location>
        <begin position="14"/>
        <end position="344"/>
    </location>
</feature>
<evidence type="ECO:0000259" key="2">
    <source>
        <dbReference type="Pfam" id="PF01757"/>
    </source>
</evidence>
<dbReference type="GO" id="GO:0016020">
    <property type="term" value="C:membrane"/>
    <property type="evidence" value="ECO:0007669"/>
    <property type="project" value="TreeGrafter"/>
</dbReference>
<feature type="transmembrane region" description="Helical" evidence="1">
    <location>
        <begin position="47"/>
        <end position="66"/>
    </location>
</feature>
<name>A0A5N1IWL3_9BACT</name>
<dbReference type="PANTHER" id="PTHR23028:SF53">
    <property type="entry name" value="ACYL_TRANSF_3 DOMAIN-CONTAINING PROTEIN"/>
    <property type="match status" value="1"/>
</dbReference>
<keyword evidence="3" id="KW-0808">Transferase</keyword>
<accession>A0A5N1IWL3</accession>
<dbReference type="InterPro" id="IPR050879">
    <property type="entry name" value="Acyltransferase_3"/>
</dbReference>
<dbReference type="Pfam" id="PF01757">
    <property type="entry name" value="Acyl_transf_3"/>
    <property type="match status" value="1"/>
</dbReference>
<organism evidence="3 4">
    <name type="scientific">Adhaeribacter soli</name>
    <dbReference type="NCBI Taxonomy" id="2607655"/>
    <lineage>
        <taxon>Bacteria</taxon>
        <taxon>Pseudomonadati</taxon>
        <taxon>Bacteroidota</taxon>
        <taxon>Cytophagia</taxon>
        <taxon>Cytophagales</taxon>
        <taxon>Hymenobacteraceae</taxon>
        <taxon>Adhaeribacter</taxon>
    </lineage>
</organism>
<keyword evidence="1" id="KW-1133">Transmembrane helix</keyword>
<evidence type="ECO:0000256" key="1">
    <source>
        <dbReference type="SAM" id="Phobius"/>
    </source>
</evidence>
<feature type="transmembrane region" description="Helical" evidence="1">
    <location>
        <begin position="12"/>
        <end position="32"/>
    </location>
</feature>
<dbReference type="Proteomes" id="UP000326570">
    <property type="component" value="Unassembled WGS sequence"/>
</dbReference>
<dbReference type="InterPro" id="IPR002656">
    <property type="entry name" value="Acyl_transf_3_dom"/>
</dbReference>
<protein>
    <submittedName>
        <fullName evidence="3">Acyltransferase</fullName>
    </submittedName>
</protein>